<feature type="transmembrane region" description="Helical" evidence="1">
    <location>
        <begin position="7"/>
        <end position="24"/>
    </location>
</feature>
<accession>A0ABX8H200</accession>
<protein>
    <submittedName>
        <fullName evidence="2">Uncharacterized protein</fullName>
    </submittedName>
</protein>
<keyword evidence="3" id="KW-1185">Reference proteome</keyword>
<dbReference type="EMBL" id="CP076129">
    <property type="protein sequence ID" value="QWG09928.1"/>
    <property type="molecule type" value="Genomic_DNA"/>
</dbReference>
<dbReference type="Proteomes" id="UP000682802">
    <property type="component" value="Chromosome 2"/>
</dbReference>
<reference evidence="2 3" key="1">
    <citation type="submission" date="2021-05" db="EMBL/GenBank/DDBJ databases">
        <title>Comparative genomic studies on the polysaccharide-degrading batcterial strains of the Flammeovirga genus.</title>
        <authorList>
            <person name="Zewei F."/>
            <person name="Zheng Z."/>
            <person name="Yu L."/>
            <person name="Ruyue G."/>
            <person name="Yanhong M."/>
            <person name="Yuanyuan C."/>
            <person name="Jingyan G."/>
            <person name="Wenjun H."/>
        </authorList>
    </citation>
    <scope>NUCLEOTIDE SEQUENCE [LARGE SCALE GENOMIC DNA]</scope>
    <source>
        <strain evidence="2 3">YS10</strain>
    </source>
</reference>
<proteinExistence type="predicted"/>
<name>A0ABX8H200_9BACT</name>
<evidence type="ECO:0000313" key="2">
    <source>
        <dbReference type="EMBL" id="QWG09928.1"/>
    </source>
</evidence>
<evidence type="ECO:0000256" key="1">
    <source>
        <dbReference type="SAM" id="Phobius"/>
    </source>
</evidence>
<keyword evidence="1" id="KW-0812">Transmembrane</keyword>
<keyword evidence="1" id="KW-1133">Transmembrane helix</keyword>
<gene>
    <name evidence="2" type="ORF">KM029_19800</name>
</gene>
<keyword evidence="1" id="KW-0472">Membrane</keyword>
<evidence type="ECO:0000313" key="3">
    <source>
        <dbReference type="Proteomes" id="UP000682802"/>
    </source>
</evidence>
<sequence length="189" mass="22464">MIRITKYIFTFSFSVLSIIYFSSFNQRTLQNDKFDLNDIFLNDSIKVKLSLDDLLSKCGQPDTIYTDNSWECGNYINQNESVEIYSYKKTDFIVSEGKALLYKYRPSESNFHFGNQHFKIDSKSNESYLEKIFPNSYNSMLERLDNNSVSDRKMRVDFKTKYEHTEPAGYIFYLKNNKIKEIVYWAFIC</sequence>
<organism evidence="2 3">
    <name type="scientific">Flammeovirga kamogawensis</name>
    <dbReference type="NCBI Taxonomy" id="373891"/>
    <lineage>
        <taxon>Bacteria</taxon>
        <taxon>Pseudomonadati</taxon>
        <taxon>Bacteroidota</taxon>
        <taxon>Cytophagia</taxon>
        <taxon>Cytophagales</taxon>
        <taxon>Flammeovirgaceae</taxon>
        <taxon>Flammeovirga</taxon>
    </lineage>
</organism>
<dbReference type="RefSeq" id="WP_144076586.1">
    <property type="nucleotide sequence ID" value="NZ_CP076129.1"/>
</dbReference>